<dbReference type="RefSeq" id="WP_009366134.1">
    <property type="nucleotide sequence ID" value="NZ_ALJD01000003.1"/>
</dbReference>
<protein>
    <recommendedName>
        <fullName evidence="7">DNA binding protein</fullName>
    </recommendedName>
</protein>
<gene>
    <name evidence="5" type="ORF">HSB1_10200</name>
</gene>
<dbReference type="EMBL" id="ALJD01000003">
    <property type="protein sequence ID" value="EJN60417.1"/>
    <property type="molecule type" value="Genomic_DNA"/>
</dbReference>
<dbReference type="PANTHER" id="PTHR34236:SF1">
    <property type="entry name" value="DIMETHYL SULFOXIDE REDUCTASE TRANSCRIPTIONAL ACTIVATOR"/>
    <property type="match status" value="1"/>
</dbReference>
<dbReference type="AlphaFoldDB" id="J3EYH7"/>
<proteinExistence type="predicted"/>
<evidence type="ECO:0000259" key="3">
    <source>
        <dbReference type="Pfam" id="PF04967"/>
    </source>
</evidence>
<evidence type="ECO:0008006" key="7">
    <source>
        <dbReference type="Google" id="ProtNLM"/>
    </source>
</evidence>
<dbReference type="Proteomes" id="UP000007813">
    <property type="component" value="Unassembled WGS sequence"/>
</dbReference>
<dbReference type="OrthoDB" id="156233at2157"/>
<sequence>MPIAEFRSETPILRRAIDVAPSTRVTVVDDRMPPDGAMKLIFRAEGDDLDAFERGLRHDPTIAAARKLDETASRRLFRVNYSEYGIEQSITPIVTSEDAVLSDAVVTDDGVWLRLWFPDRDSLRRIREWSQDRGRSFAIEKVYNDELTDSETPYGLTDPQLEAIQYCYRDGYFEVPRSTTCSAVADDLGISSQSLSERLRRGLTSVIDESGLAIESE</sequence>
<dbReference type="eggNOG" id="arCOG02278">
    <property type="taxonomic scope" value="Archaea"/>
</dbReference>
<accession>J3EYH7</accession>
<evidence type="ECO:0000256" key="1">
    <source>
        <dbReference type="ARBA" id="ARBA00023015"/>
    </source>
</evidence>
<dbReference type="PANTHER" id="PTHR34236">
    <property type="entry name" value="DIMETHYL SULFOXIDE REDUCTASE TRANSCRIPTIONAL ACTIVATOR"/>
    <property type="match status" value="1"/>
</dbReference>
<evidence type="ECO:0000313" key="6">
    <source>
        <dbReference type="Proteomes" id="UP000007813"/>
    </source>
</evidence>
<feature type="domain" description="HTH bat-type" evidence="3">
    <location>
        <begin position="156"/>
        <end position="207"/>
    </location>
</feature>
<evidence type="ECO:0000259" key="4">
    <source>
        <dbReference type="Pfam" id="PF15915"/>
    </source>
</evidence>
<keyword evidence="2" id="KW-0804">Transcription</keyword>
<dbReference type="Pfam" id="PF04967">
    <property type="entry name" value="HTH_10"/>
    <property type="match status" value="1"/>
</dbReference>
<evidence type="ECO:0000313" key="5">
    <source>
        <dbReference type="EMBL" id="EJN60417.1"/>
    </source>
</evidence>
<dbReference type="InterPro" id="IPR031803">
    <property type="entry name" value="BAT_GAF/HTH-assoc"/>
</dbReference>
<comment type="caution">
    <text evidence="5">The sequence shown here is derived from an EMBL/GenBank/DDBJ whole genome shotgun (WGS) entry which is preliminary data.</text>
</comment>
<keyword evidence="1" id="KW-0805">Transcription regulation</keyword>
<feature type="domain" description="Bacterioopsin transcriptional activator GAF and HTH associated" evidence="4">
    <location>
        <begin position="34"/>
        <end position="133"/>
    </location>
</feature>
<organism evidence="5 6">
    <name type="scientific">Halogranum salarium B-1</name>
    <dbReference type="NCBI Taxonomy" id="1210908"/>
    <lineage>
        <taxon>Archaea</taxon>
        <taxon>Methanobacteriati</taxon>
        <taxon>Methanobacteriota</taxon>
        <taxon>Stenosarchaea group</taxon>
        <taxon>Halobacteria</taxon>
        <taxon>Halobacteriales</taxon>
        <taxon>Haloferacaceae</taxon>
    </lineage>
</organism>
<evidence type="ECO:0000256" key="2">
    <source>
        <dbReference type="ARBA" id="ARBA00023163"/>
    </source>
</evidence>
<name>J3EYH7_9EURY</name>
<dbReference type="InterPro" id="IPR007050">
    <property type="entry name" value="HTH_bacterioopsin"/>
</dbReference>
<reference evidence="5 6" key="1">
    <citation type="journal article" date="2012" name="J. Bacteriol.">
        <title>Draft Genome Sequence of the Extremely Halophilic Archaeon Halogranum salarium B-1T.</title>
        <authorList>
            <person name="Kim K.K."/>
            <person name="Lee K.C."/>
            <person name="Lee J.S."/>
        </authorList>
    </citation>
    <scope>NUCLEOTIDE SEQUENCE [LARGE SCALE GENOMIC DNA]</scope>
    <source>
        <strain evidence="5 6">B-1</strain>
    </source>
</reference>
<dbReference type="Pfam" id="PF15915">
    <property type="entry name" value="BAT"/>
    <property type="match status" value="1"/>
</dbReference>